<dbReference type="SUPFAM" id="SSF55120">
    <property type="entry name" value="Pseudouridine synthase"/>
    <property type="match status" value="1"/>
</dbReference>
<dbReference type="InterPro" id="IPR020103">
    <property type="entry name" value="PsdUridine_synth_cat_dom_sf"/>
</dbReference>
<dbReference type="PANTHER" id="PTHR11142">
    <property type="entry name" value="PSEUDOURIDYLATE SYNTHASE"/>
    <property type="match status" value="1"/>
</dbReference>
<dbReference type="Pfam" id="PF01416">
    <property type="entry name" value="PseudoU_synth_1"/>
    <property type="match status" value="1"/>
</dbReference>
<dbReference type="PANTHER" id="PTHR11142:SF0">
    <property type="entry name" value="TRNA PSEUDOURIDINE SYNTHASE-LIKE 1"/>
    <property type="match status" value="1"/>
</dbReference>
<feature type="compositionally biased region" description="Acidic residues" evidence="5">
    <location>
        <begin position="369"/>
        <end position="380"/>
    </location>
</feature>
<proteinExistence type="inferred from homology"/>
<organism evidence="7 8">
    <name type="scientific">Potamilus streckersoni</name>
    <dbReference type="NCBI Taxonomy" id="2493646"/>
    <lineage>
        <taxon>Eukaryota</taxon>
        <taxon>Metazoa</taxon>
        <taxon>Spiralia</taxon>
        <taxon>Lophotrochozoa</taxon>
        <taxon>Mollusca</taxon>
        <taxon>Bivalvia</taxon>
        <taxon>Autobranchia</taxon>
        <taxon>Heteroconchia</taxon>
        <taxon>Palaeoheterodonta</taxon>
        <taxon>Unionida</taxon>
        <taxon>Unionoidea</taxon>
        <taxon>Unionidae</taxon>
        <taxon>Ambleminae</taxon>
        <taxon>Lampsilini</taxon>
        <taxon>Potamilus</taxon>
    </lineage>
</organism>
<dbReference type="AlphaFoldDB" id="A0AAE0VUE7"/>
<protein>
    <recommendedName>
        <fullName evidence="4">tRNA pseudouridine synthase</fullName>
        <ecNumber evidence="4">5.4.99.12</ecNumber>
    </recommendedName>
</protein>
<evidence type="ECO:0000313" key="8">
    <source>
        <dbReference type="Proteomes" id="UP001195483"/>
    </source>
</evidence>
<evidence type="ECO:0000256" key="3">
    <source>
        <dbReference type="ARBA" id="ARBA00023235"/>
    </source>
</evidence>
<dbReference type="InterPro" id="IPR020095">
    <property type="entry name" value="PsdUridine_synth_TruA_C"/>
</dbReference>
<dbReference type="Gene3D" id="3.30.70.580">
    <property type="entry name" value="Pseudouridine synthase I, catalytic domain, N-terminal subdomain"/>
    <property type="match status" value="1"/>
</dbReference>
<dbReference type="Gene3D" id="3.30.70.660">
    <property type="entry name" value="Pseudouridine synthase I, catalytic domain, C-terminal subdomain"/>
    <property type="match status" value="1"/>
</dbReference>
<evidence type="ECO:0000256" key="1">
    <source>
        <dbReference type="ARBA" id="ARBA00009375"/>
    </source>
</evidence>
<accession>A0AAE0VUE7</accession>
<name>A0AAE0VUE7_9BIVA</name>
<dbReference type="InterPro" id="IPR001406">
    <property type="entry name" value="PsdUridine_synth_TruA"/>
</dbReference>
<feature type="region of interest" description="Disordered" evidence="5">
    <location>
        <begin position="360"/>
        <end position="387"/>
    </location>
</feature>
<dbReference type="GO" id="GO:0003723">
    <property type="term" value="F:RNA binding"/>
    <property type="evidence" value="ECO:0007669"/>
    <property type="project" value="InterPro"/>
</dbReference>
<feature type="domain" description="Pseudouridine synthase I TruA alpha/beta" evidence="6">
    <location>
        <begin position="225"/>
        <end position="344"/>
    </location>
</feature>
<comment type="similarity">
    <text evidence="1 4">Belongs to the tRNA pseudouridine synthase TruA family.</text>
</comment>
<keyword evidence="2 4" id="KW-0819">tRNA processing</keyword>
<dbReference type="InterPro" id="IPR020097">
    <property type="entry name" value="PsdUridine_synth_TruA_a/b_dom"/>
</dbReference>
<evidence type="ECO:0000313" key="7">
    <source>
        <dbReference type="EMBL" id="KAK3589547.1"/>
    </source>
</evidence>
<dbReference type="GO" id="GO:0160147">
    <property type="term" value="F:tRNA pseudouridine(38-40) synthase activity"/>
    <property type="evidence" value="ECO:0007669"/>
    <property type="project" value="UniProtKB-EC"/>
</dbReference>
<dbReference type="EC" id="5.4.99.12" evidence="4"/>
<dbReference type="Proteomes" id="UP001195483">
    <property type="component" value="Unassembled WGS sequence"/>
</dbReference>
<reference evidence="7" key="2">
    <citation type="journal article" date="2021" name="Genome Biol. Evol.">
        <title>Developing a high-quality reference genome for a parasitic bivalve with doubly uniparental inheritance (Bivalvia: Unionida).</title>
        <authorList>
            <person name="Smith C.H."/>
        </authorList>
    </citation>
    <scope>NUCLEOTIDE SEQUENCE</scope>
    <source>
        <strain evidence="7">CHS0354</strain>
        <tissue evidence="7">Mantle</tissue>
    </source>
</reference>
<reference evidence="7" key="1">
    <citation type="journal article" date="2021" name="Genome Biol. Evol.">
        <title>A High-Quality Reference Genome for a Parasitic Bivalve with Doubly Uniparental Inheritance (Bivalvia: Unionida).</title>
        <authorList>
            <person name="Smith C.H."/>
        </authorList>
    </citation>
    <scope>NUCLEOTIDE SEQUENCE</scope>
    <source>
        <strain evidence="7">CHS0354</strain>
    </source>
</reference>
<comment type="caution">
    <text evidence="7">The sequence shown here is derived from an EMBL/GenBank/DDBJ whole genome shotgun (WGS) entry which is preliminary data.</text>
</comment>
<sequence>MLVSLIPIVDKLCDVPRVGWVFDFVTGRGRICHEVESTGISKQILVFPVEEILQTTMRYILFFSYVGTRYSGLQIQKGAQMKNVQTIQGVLESLLHRLFFPNKVVMKTCSRTDTGVHALMNTASFDPQPYEHNNRTYEPNQIKTGIITKSLNSQLAKANHQIRIWKTCRVTDDFIARKKVASRSYVYRICLKHGNQLVAGPSPFELQRVLVIMQPFDFDKFLETAELLSGTHDFANFMMQKGLKQAINTVLTVSINIKRGSSVIEEYQNLSKNQLEFWEIHFSSKGFLWRQIRRMVSLMIGVGKGKYDLNVVKDMLTKKNYAIFSPFLTSAPASALYLKHVEYEEDVSFQNDEVDLLDKNGEDNFSDKNDEEESALDSDEELLKSET</sequence>
<comment type="catalytic activity">
    <reaction evidence="4">
        <text>uridine(38/39/40) in tRNA = pseudouridine(38/39/40) in tRNA</text>
        <dbReference type="Rhea" id="RHEA:22376"/>
        <dbReference type="Rhea" id="RHEA-COMP:10085"/>
        <dbReference type="Rhea" id="RHEA-COMP:10087"/>
        <dbReference type="ChEBI" id="CHEBI:65314"/>
        <dbReference type="ChEBI" id="CHEBI:65315"/>
        <dbReference type="EC" id="5.4.99.12"/>
    </reaction>
</comment>
<dbReference type="HAMAP" id="MF_00171">
    <property type="entry name" value="TruA"/>
    <property type="match status" value="1"/>
</dbReference>
<evidence type="ECO:0000256" key="2">
    <source>
        <dbReference type="ARBA" id="ARBA00022694"/>
    </source>
</evidence>
<evidence type="ECO:0000259" key="6">
    <source>
        <dbReference type="Pfam" id="PF01416"/>
    </source>
</evidence>
<dbReference type="InterPro" id="IPR020094">
    <property type="entry name" value="TruA/RsuA/RluB/E/F_N"/>
</dbReference>
<keyword evidence="8" id="KW-1185">Reference proteome</keyword>
<gene>
    <name evidence="7" type="ORF">CHS0354_041674</name>
</gene>
<reference evidence="7" key="3">
    <citation type="submission" date="2023-05" db="EMBL/GenBank/DDBJ databases">
        <authorList>
            <person name="Smith C.H."/>
        </authorList>
    </citation>
    <scope>NUCLEOTIDE SEQUENCE</scope>
    <source>
        <strain evidence="7">CHS0354</strain>
        <tissue evidence="7">Mantle</tissue>
    </source>
</reference>
<dbReference type="EMBL" id="JAEAOA010002349">
    <property type="protein sequence ID" value="KAK3589547.1"/>
    <property type="molecule type" value="Genomic_DNA"/>
</dbReference>
<evidence type="ECO:0000256" key="4">
    <source>
        <dbReference type="RuleBase" id="RU003792"/>
    </source>
</evidence>
<evidence type="ECO:0000256" key="5">
    <source>
        <dbReference type="SAM" id="MobiDB-lite"/>
    </source>
</evidence>
<keyword evidence="3 4" id="KW-0413">Isomerase</keyword>
<dbReference type="GO" id="GO:0031119">
    <property type="term" value="P:tRNA pseudouridine synthesis"/>
    <property type="evidence" value="ECO:0007669"/>
    <property type="project" value="TreeGrafter"/>
</dbReference>